<dbReference type="PANTHER" id="PTHR11579:SF0">
    <property type="entry name" value="PROTEIN-L-ISOASPARTATE(D-ASPARTATE) O-METHYLTRANSFERASE"/>
    <property type="match status" value="1"/>
</dbReference>
<protein>
    <recommendedName>
        <fullName evidence="7">Protein-L-isoaspartate O-methyltransferase</fullName>
        <ecNumber evidence="7">2.1.1.77</ecNumber>
    </recommendedName>
    <alternativeName>
        <fullName evidence="7">L-isoaspartyl protein carboxyl methyltransferase</fullName>
    </alternativeName>
    <alternativeName>
        <fullName evidence="7">Protein L-isoaspartyl methyltransferase</fullName>
    </alternativeName>
    <alternativeName>
        <fullName evidence="7">Protein-beta-aspartate methyltransferase</fullName>
        <shortName evidence="7">PIMT</shortName>
    </alternativeName>
</protein>
<keyword evidence="6 7" id="KW-0949">S-adenosyl-L-methionine</keyword>
<evidence type="ECO:0000256" key="2">
    <source>
        <dbReference type="ARBA" id="ARBA00005369"/>
    </source>
</evidence>
<dbReference type="Pfam" id="PF01135">
    <property type="entry name" value="PCMT"/>
    <property type="match status" value="1"/>
</dbReference>
<organism evidence="8 9">
    <name type="scientific">Candidatus Scalindua arabica</name>
    <dbReference type="NCBI Taxonomy" id="1127984"/>
    <lineage>
        <taxon>Bacteria</taxon>
        <taxon>Pseudomonadati</taxon>
        <taxon>Planctomycetota</taxon>
        <taxon>Candidatus Brocadiia</taxon>
        <taxon>Candidatus Brocadiales</taxon>
        <taxon>Candidatus Scalinduaceae</taxon>
        <taxon>Candidatus Scalindua</taxon>
    </lineage>
</organism>
<name>A0A941W270_9BACT</name>
<dbReference type="PROSITE" id="PS01279">
    <property type="entry name" value="PCMT"/>
    <property type="match status" value="1"/>
</dbReference>
<dbReference type="PROSITE" id="PS51257">
    <property type="entry name" value="PROKAR_LIPOPROTEIN"/>
    <property type="match status" value="1"/>
</dbReference>
<evidence type="ECO:0000313" key="9">
    <source>
        <dbReference type="Proteomes" id="UP000722750"/>
    </source>
</evidence>
<dbReference type="GO" id="GO:0032259">
    <property type="term" value="P:methylation"/>
    <property type="evidence" value="ECO:0007669"/>
    <property type="project" value="UniProtKB-KW"/>
</dbReference>
<comment type="subcellular location">
    <subcellularLocation>
        <location evidence="1 7">Cytoplasm</location>
    </subcellularLocation>
</comment>
<dbReference type="CDD" id="cd02440">
    <property type="entry name" value="AdoMet_MTases"/>
    <property type="match status" value="1"/>
</dbReference>
<dbReference type="SUPFAM" id="SSF53335">
    <property type="entry name" value="S-adenosyl-L-methionine-dependent methyltransferases"/>
    <property type="match status" value="1"/>
</dbReference>
<comment type="catalytic activity">
    <reaction evidence="7">
        <text>[protein]-L-isoaspartate + S-adenosyl-L-methionine = [protein]-L-isoaspartate alpha-methyl ester + S-adenosyl-L-homocysteine</text>
        <dbReference type="Rhea" id="RHEA:12705"/>
        <dbReference type="Rhea" id="RHEA-COMP:12143"/>
        <dbReference type="Rhea" id="RHEA-COMP:12144"/>
        <dbReference type="ChEBI" id="CHEBI:57856"/>
        <dbReference type="ChEBI" id="CHEBI:59789"/>
        <dbReference type="ChEBI" id="CHEBI:90596"/>
        <dbReference type="ChEBI" id="CHEBI:90598"/>
        <dbReference type="EC" id="2.1.1.77"/>
    </reaction>
</comment>
<keyword evidence="5 7" id="KW-0808">Transferase</keyword>
<gene>
    <name evidence="7" type="primary">pcm</name>
    <name evidence="8" type="ORF">MAG551_01260</name>
</gene>
<dbReference type="NCBIfam" id="TIGR00080">
    <property type="entry name" value="pimt"/>
    <property type="match status" value="1"/>
</dbReference>
<evidence type="ECO:0000256" key="5">
    <source>
        <dbReference type="ARBA" id="ARBA00022679"/>
    </source>
</evidence>
<dbReference type="GO" id="GO:0004719">
    <property type="term" value="F:protein-L-isoaspartate (D-aspartate) O-methyltransferase activity"/>
    <property type="evidence" value="ECO:0007669"/>
    <property type="project" value="UniProtKB-UniRule"/>
</dbReference>
<evidence type="ECO:0000256" key="3">
    <source>
        <dbReference type="ARBA" id="ARBA00022490"/>
    </source>
</evidence>
<dbReference type="EC" id="2.1.1.77" evidence="7"/>
<accession>A0A941W270</accession>
<dbReference type="Proteomes" id="UP000722750">
    <property type="component" value="Unassembled WGS sequence"/>
</dbReference>
<evidence type="ECO:0000256" key="4">
    <source>
        <dbReference type="ARBA" id="ARBA00022603"/>
    </source>
</evidence>
<dbReference type="GO" id="GO:0005737">
    <property type="term" value="C:cytoplasm"/>
    <property type="evidence" value="ECO:0007669"/>
    <property type="project" value="UniProtKB-SubCell"/>
</dbReference>
<feature type="active site" evidence="7">
    <location>
        <position position="103"/>
    </location>
</feature>
<evidence type="ECO:0000256" key="1">
    <source>
        <dbReference type="ARBA" id="ARBA00004496"/>
    </source>
</evidence>
<evidence type="ECO:0000256" key="6">
    <source>
        <dbReference type="ARBA" id="ARBA00022691"/>
    </source>
</evidence>
<reference evidence="8" key="1">
    <citation type="journal article" date="2021" name="ISME J.">
        <title>Fine-scale metabolic discontinuity in a stratified prokaryote microbiome of a Red Sea deep halocline.</title>
        <authorList>
            <person name="Michoud G."/>
            <person name="Ngugi D.K."/>
            <person name="Barozzi A."/>
            <person name="Merlino G."/>
            <person name="Calleja M.L."/>
            <person name="Delgado-Huertas A."/>
            <person name="Moran X.A.G."/>
            <person name="Daffonchio D."/>
        </authorList>
    </citation>
    <scope>NUCLEOTIDE SEQUENCE</scope>
    <source>
        <strain evidence="8">SuakinDeep_MAG55_1</strain>
    </source>
</reference>
<dbReference type="InterPro" id="IPR029063">
    <property type="entry name" value="SAM-dependent_MTases_sf"/>
</dbReference>
<dbReference type="AlphaFoldDB" id="A0A941W270"/>
<proteinExistence type="inferred from homology"/>
<dbReference type="PANTHER" id="PTHR11579">
    <property type="entry name" value="PROTEIN-L-ISOASPARTATE O-METHYLTRANSFERASE"/>
    <property type="match status" value="1"/>
</dbReference>
<keyword evidence="4 7" id="KW-0489">Methyltransferase</keyword>
<dbReference type="EMBL" id="JAANXD010000052">
    <property type="protein sequence ID" value="MBS1258207.1"/>
    <property type="molecule type" value="Genomic_DNA"/>
</dbReference>
<dbReference type="NCBIfam" id="NF001453">
    <property type="entry name" value="PRK00312.1"/>
    <property type="match status" value="1"/>
</dbReference>
<evidence type="ECO:0000256" key="7">
    <source>
        <dbReference type="HAMAP-Rule" id="MF_00090"/>
    </source>
</evidence>
<comment type="function">
    <text evidence="7">Catalyzes the methyl esterification of L-isoaspartyl residues in peptides and proteins that result from spontaneous decomposition of normal L-aspartyl and L-asparaginyl residues. It plays a role in the repair and/or degradation of damaged proteins.</text>
</comment>
<comment type="caution">
    <text evidence="8">The sequence shown here is derived from an EMBL/GenBank/DDBJ whole genome shotgun (WGS) entry which is preliminary data.</text>
</comment>
<dbReference type="InterPro" id="IPR000682">
    <property type="entry name" value="PCMT"/>
</dbReference>
<evidence type="ECO:0000313" key="8">
    <source>
        <dbReference type="EMBL" id="MBS1258207.1"/>
    </source>
</evidence>
<sequence>MKYITFILIIIVLACVFYSYRPFMNFKEKDSMADGKDTEFTEENYARERKKMVEQQIIARGVKDKKVLDAMESVCRHLFVPEGYRIYSYYDQPLPIGLGQTISQPYIVALMTEMLDVDNDDIVLEIGTGSGYQAAVLSTIAREVYTIEIIEKLGLLADERLKRLGYDNVNFKISDGSLGWPDKGPFDAIIVTAAAEKIPDPLIEQLKPGGRMVIPVNNSSYSQDLLIVEKDKAGNIDTKKTIPVRFVPLVEGEKAAK</sequence>
<dbReference type="Gene3D" id="3.40.50.150">
    <property type="entry name" value="Vaccinia Virus protein VP39"/>
    <property type="match status" value="1"/>
</dbReference>
<dbReference type="FunFam" id="3.40.50.150:FF:000010">
    <property type="entry name" value="Protein-L-isoaspartate O-methyltransferase"/>
    <property type="match status" value="1"/>
</dbReference>
<dbReference type="HAMAP" id="MF_00090">
    <property type="entry name" value="PIMT"/>
    <property type="match status" value="1"/>
</dbReference>
<keyword evidence="3 7" id="KW-0963">Cytoplasm</keyword>
<comment type="similarity">
    <text evidence="2 7">Belongs to the methyltransferase superfamily. L-isoaspartyl/D-aspartyl protein methyltransferase family.</text>
</comment>
<dbReference type="GO" id="GO:0030091">
    <property type="term" value="P:protein repair"/>
    <property type="evidence" value="ECO:0007669"/>
    <property type="project" value="UniProtKB-UniRule"/>
</dbReference>